<dbReference type="Proteomes" id="UP000593572">
    <property type="component" value="Unassembled WGS sequence"/>
</dbReference>
<evidence type="ECO:0000313" key="3">
    <source>
        <dbReference type="Proteomes" id="UP000593572"/>
    </source>
</evidence>
<keyword evidence="3" id="KW-1185">Reference proteome</keyword>
<dbReference type="EMBL" id="JABEZX010000005">
    <property type="protein sequence ID" value="MBA0555938.1"/>
    <property type="molecule type" value="Genomic_DNA"/>
</dbReference>
<dbReference type="InterPro" id="IPR044730">
    <property type="entry name" value="RNase_H-like_dom_plant"/>
</dbReference>
<name>A0A7J8LU17_9ROSI</name>
<dbReference type="AlphaFoldDB" id="A0A7J8LU17"/>
<dbReference type="Pfam" id="PF13456">
    <property type="entry name" value="RVT_3"/>
    <property type="match status" value="1"/>
</dbReference>
<dbReference type="InterPro" id="IPR002156">
    <property type="entry name" value="RNaseH_domain"/>
</dbReference>
<reference evidence="2 3" key="1">
    <citation type="journal article" date="2019" name="Genome Biol. Evol.">
        <title>Insights into the evolution of the New World diploid cottons (Gossypium, subgenus Houzingenia) based on genome sequencing.</title>
        <authorList>
            <person name="Grover C.E."/>
            <person name="Arick M.A. 2nd"/>
            <person name="Thrash A."/>
            <person name="Conover J.L."/>
            <person name="Sanders W.S."/>
            <person name="Peterson D.G."/>
            <person name="Frelichowski J.E."/>
            <person name="Scheffler J.A."/>
            <person name="Scheffler B.E."/>
            <person name="Wendel J.F."/>
        </authorList>
    </citation>
    <scope>NUCLEOTIDE SEQUENCE [LARGE SCALE GENOMIC DNA]</scope>
    <source>
        <strain evidence="2">157</strain>
        <tissue evidence="2">Leaf</tissue>
    </source>
</reference>
<feature type="non-terminal residue" evidence="2">
    <location>
        <position position="101"/>
    </location>
</feature>
<accession>A0A7J8LU17</accession>
<comment type="caution">
    <text evidence="2">The sequence shown here is derived from an EMBL/GenBank/DDBJ whole genome shotgun (WGS) entry which is preliminary data.</text>
</comment>
<sequence>MGLDLGYREIEIKGDSLTVVNKVDAIDKDRSASGAYIEDIKALKGGFGRCKYMHVVKGSNGLAHILVIEGIKRGTSSYSLGGVSKFAEMVVERDKRSSETR</sequence>
<organism evidence="2 3">
    <name type="scientific">Gossypium lobatum</name>
    <dbReference type="NCBI Taxonomy" id="34289"/>
    <lineage>
        <taxon>Eukaryota</taxon>
        <taxon>Viridiplantae</taxon>
        <taxon>Streptophyta</taxon>
        <taxon>Embryophyta</taxon>
        <taxon>Tracheophyta</taxon>
        <taxon>Spermatophyta</taxon>
        <taxon>Magnoliopsida</taxon>
        <taxon>eudicotyledons</taxon>
        <taxon>Gunneridae</taxon>
        <taxon>Pentapetalae</taxon>
        <taxon>rosids</taxon>
        <taxon>malvids</taxon>
        <taxon>Malvales</taxon>
        <taxon>Malvaceae</taxon>
        <taxon>Malvoideae</taxon>
        <taxon>Gossypium</taxon>
    </lineage>
</organism>
<dbReference type="GO" id="GO:0004523">
    <property type="term" value="F:RNA-DNA hybrid ribonuclease activity"/>
    <property type="evidence" value="ECO:0007669"/>
    <property type="project" value="InterPro"/>
</dbReference>
<evidence type="ECO:0000259" key="1">
    <source>
        <dbReference type="Pfam" id="PF13456"/>
    </source>
</evidence>
<gene>
    <name evidence="2" type="ORF">Golob_026083</name>
</gene>
<dbReference type="GO" id="GO:0003676">
    <property type="term" value="F:nucleic acid binding"/>
    <property type="evidence" value="ECO:0007669"/>
    <property type="project" value="InterPro"/>
</dbReference>
<feature type="domain" description="RNase H type-1" evidence="1">
    <location>
        <begin position="3"/>
        <end position="67"/>
    </location>
</feature>
<protein>
    <recommendedName>
        <fullName evidence="1">RNase H type-1 domain-containing protein</fullName>
    </recommendedName>
</protein>
<dbReference type="CDD" id="cd06222">
    <property type="entry name" value="RNase_H_like"/>
    <property type="match status" value="1"/>
</dbReference>
<proteinExistence type="predicted"/>
<evidence type="ECO:0000313" key="2">
    <source>
        <dbReference type="EMBL" id="MBA0555938.1"/>
    </source>
</evidence>